<evidence type="ECO:0000256" key="4">
    <source>
        <dbReference type="ARBA" id="ARBA00022499"/>
    </source>
</evidence>
<keyword evidence="12" id="KW-0539">Nucleus</keyword>
<proteinExistence type="evidence at transcript level"/>
<evidence type="ECO:0000256" key="13">
    <source>
        <dbReference type="PROSITE-ProRule" id="PRU00176"/>
    </source>
</evidence>
<feature type="compositionally biased region" description="Basic and acidic residues" evidence="14">
    <location>
        <begin position="292"/>
        <end position="308"/>
    </location>
</feature>
<feature type="compositionally biased region" description="Basic and acidic residues" evidence="14">
    <location>
        <begin position="567"/>
        <end position="579"/>
    </location>
</feature>
<dbReference type="InterPro" id="IPR051738">
    <property type="entry name" value="SAF_Modulators"/>
</dbReference>
<organism evidence="17">
    <name type="scientific">Desmodus rotundus</name>
    <name type="common">Vampire bat</name>
    <dbReference type="NCBI Taxonomy" id="9430"/>
    <lineage>
        <taxon>Eukaryota</taxon>
        <taxon>Metazoa</taxon>
        <taxon>Chordata</taxon>
        <taxon>Craniata</taxon>
        <taxon>Vertebrata</taxon>
        <taxon>Euteleostomi</taxon>
        <taxon>Mammalia</taxon>
        <taxon>Eutheria</taxon>
        <taxon>Laurasiatheria</taxon>
        <taxon>Chiroptera</taxon>
        <taxon>Yangochiroptera</taxon>
        <taxon>Phyllostomidae</taxon>
        <taxon>Desmodontinae</taxon>
        <taxon>Desmodus</taxon>
    </lineage>
</organism>
<feature type="compositionally biased region" description="Basic and acidic residues" evidence="14">
    <location>
        <begin position="161"/>
        <end position="171"/>
    </location>
</feature>
<feature type="compositionally biased region" description="Basic and acidic residues" evidence="14">
    <location>
        <begin position="345"/>
        <end position="357"/>
    </location>
</feature>
<dbReference type="InterPro" id="IPR036361">
    <property type="entry name" value="SAP_dom_sf"/>
</dbReference>
<name>K9IN78_DESRO</name>
<evidence type="ECO:0000256" key="12">
    <source>
        <dbReference type="ARBA" id="ARBA00023242"/>
    </source>
</evidence>
<keyword evidence="11" id="KW-0804">Transcription</keyword>
<evidence type="ECO:0000256" key="1">
    <source>
        <dbReference type="ARBA" id="ARBA00004123"/>
    </source>
</evidence>
<sequence length="899" mass="102264">MAETLSGLGDSGAVGAAALSSASSETGTRRLSDLRVIDLRAELKKRNLDSSGNKSVLMERLRKAIEDEGGNPDEIEITSEGNKKTSKRSSKGRKPEEEGVEDNGLEENSGDGQEDVETSLENLQDIDMMDISVLDEAEIDNGSVADCVEDDDADNLPESLSDSRELEGEMKELPEQLQEHALEDRETINNLDTSSSDFTILQEIEEPSLEPENEKILDILGETCKSEPVKEEGSELEQPFAQDTSSVGPDRKLAEEEDLFGSGHPEEGDLDLASESTAQAQWSKADTLLAVVKREPVEQTGGDERTDCEPVGLEEPVEQSSKASERAEASSEEVSEAPPEASSPDLRDSKEDVKKFAFEACNEVPPAPKESSASEGADQKMSSFKEEKDIKPVIKDEKGRISGSSGRNLWVSGLSSTTRATDLKNLFSKYGKVVGAKVVTNARSPGARCYGFVTMSTSDEATKCISHLHRTELHGRMISVEKAKNEPAGKKLSDRKECEVKKEKVSSVDRHHSVEIKIEKTVIKKEEKVEKKEGKKPEDIKKEEKDEDELKPGTTNRSRVTKSGSRGMERTVIMDKSKGEPVISVKTTSRSKERSSKSQDRKSESKEKRDILSFDKIKEQRERERQRQWEREIRESERRREREQREREQRLEAWKEKARLQRERLELECQRHLLERERMERERLERERMRVERERRKEQERIHREREELRRQQEQLRYEQERRQGLRRPHDDGRRDDAYWTEGKRVALEDRYRPYFPRYDHRFHDFDHRDRGQYQDHAVDRREGSRSVMGERDGQHYSDDRHGHGGPPERHSRDSRDGWGGYGSDKRMSEGRGPPPPPRGGRDWTEHSQRLEEHQERAWPGMVDAGTAGREHARWLGGERGLSGPSGPGHMANRGGMSG</sequence>
<evidence type="ECO:0000256" key="10">
    <source>
        <dbReference type="ARBA" id="ARBA00023125"/>
    </source>
</evidence>
<feature type="region of interest" description="Disordered" evidence="14">
    <location>
        <begin position="140"/>
        <end position="171"/>
    </location>
</feature>
<dbReference type="GO" id="GO:0050684">
    <property type="term" value="P:regulation of mRNA processing"/>
    <property type="evidence" value="ECO:0007669"/>
    <property type="project" value="TreeGrafter"/>
</dbReference>
<dbReference type="GO" id="GO:0043565">
    <property type="term" value="F:sequence-specific DNA binding"/>
    <property type="evidence" value="ECO:0007669"/>
    <property type="project" value="TreeGrafter"/>
</dbReference>
<dbReference type="Gene3D" id="3.30.70.330">
    <property type="match status" value="1"/>
</dbReference>
<feature type="domain" description="SAP" evidence="16">
    <location>
        <begin position="31"/>
        <end position="65"/>
    </location>
</feature>
<dbReference type="FunFam" id="1.10.720.30:FF:000005">
    <property type="entry name" value="scaffold attachment factor B2 isoform X1"/>
    <property type="match status" value="1"/>
</dbReference>
<evidence type="ECO:0000256" key="5">
    <source>
        <dbReference type="ARBA" id="ARBA00022553"/>
    </source>
</evidence>
<feature type="region of interest" description="Disordered" evidence="14">
    <location>
        <begin position="773"/>
        <end position="863"/>
    </location>
</feature>
<feature type="compositionally biased region" description="Basic and acidic residues" evidence="14">
    <location>
        <begin position="840"/>
        <end position="857"/>
    </location>
</feature>
<evidence type="ECO:0000259" key="15">
    <source>
        <dbReference type="PROSITE" id="PS50102"/>
    </source>
</evidence>
<evidence type="ECO:0000256" key="11">
    <source>
        <dbReference type="ARBA" id="ARBA00023163"/>
    </source>
</evidence>
<feature type="compositionally biased region" description="Basic and acidic residues" evidence="14">
    <location>
        <begin position="525"/>
        <end position="551"/>
    </location>
</feature>
<keyword evidence="10" id="KW-0238">DNA-binding</keyword>
<feature type="compositionally biased region" description="Polar residues" evidence="14">
    <location>
        <begin position="274"/>
        <end position="284"/>
    </location>
</feature>
<dbReference type="PROSITE" id="PS50102">
    <property type="entry name" value="RRM"/>
    <property type="match status" value="1"/>
</dbReference>
<comment type="subcellular location">
    <subcellularLocation>
        <location evidence="1">Nucleus</location>
    </subcellularLocation>
</comment>
<evidence type="ECO:0000256" key="2">
    <source>
        <dbReference type="ARBA" id="ARBA00022481"/>
    </source>
</evidence>
<dbReference type="SMART" id="SM00360">
    <property type="entry name" value="RRM"/>
    <property type="match status" value="1"/>
</dbReference>
<accession>K9IN78</accession>
<dbReference type="Pfam" id="PF00076">
    <property type="entry name" value="RRM_1"/>
    <property type="match status" value="1"/>
</dbReference>
<dbReference type="Gene3D" id="1.10.720.30">
    <property type="entry name" value="SAP domain"/>
    <property type="match status" value="1"/>
</dbReference>
<evidence type="ECO:0000256" key="9">
    <source>
        <dbReference type="ARBA" id="ARBA00023015"/>
    </source>
</evidence>
<protein>
    <submittedName>
        <fullName evidence="17">Putative hsp27-ere-tata-binding protein/scaffold attachment factor saf-b</fullName>
    </submittedName>
</protein>
<keyword evidence="9" id="KW-0805">Transcription regulation</keyword>
<feature type="region of interest" description="Disordered" evidence="14">
    <location>
        <begin position="1"/>
        <end position="33"/>
    </location>
</feature>
<dbReference type="AlphaFoldDB" id="K9IN78"/>
<dbReference type="GO" id="GO:0003723">
    <property type="term" value="F:RNA binding"/>
    <property type="evidence" value="ECO:0007669"/>
    <property type="project" value="UniProtKB-UniRule"/>
</dbReference>
<dbReference type="EMBL" id="GABZ01004215">
    <property type="protein sequence ID" value="JAA49310.1"/>
    <property type="molecule type" value="mRNA"/>
</dbReference>
<evidence type="ECO:0000256" key="3">
    <source>
        <dbReference type="ARBA" id="ARBA00022491"/>
    </source>
</evidence>
<dbReference type="InterPro" id="IPR035979">
    <property type="entry name" value="RBD_domain_sf"/>
</dbReference>
<dbReference type="GO" id="GO:0006357">
    <property type="term" value="P:regulation of transcription by RNA polymerase II"/>
    <property type="evidence" value="ECO:0007669"/>
    <property type="project" value="TreeGrafter"/>
</dbReference>
<dbReference type="PANTHER" id="PTHR15683">
    <property type="entry name" value="SCAFFOLD ATTACHMENT FACTOR B-RELATED"/>
    <property type="match status" value="1"/>
</dbReference>
<feature type="region of interest" description="Disordered" evidence="14">
    <location>
        <begin position="683"/>
        <end position="710"/>
    </location>
</feature>
<feature type="region of interest" description="Disordered" evidence="14">
    <location>
        <begin position="876"/>
        <end position="899"/>
    </location>
</feature>
<dbReference type="InterPro" id="IPR034781">
    <property type="entry name" value="SAFB1_2_RBD"/>
</dbReference>
<evidence type="ECO:0000313" key="17">
    <source>
        <dbReference type="EMBL" id="JAA49310.1"/>
    </source>
</evidence>
<keyword evidence="3" id="KW-0678">Repressor</keyword>
<evidence type="ECO:0000256" key="14">
    <source>
        <dbReference type="SAM" id="MobiDB-lite"/>
    </source>
</evidence>
<feature type="compositionally biased region" description="Acidic residues" evidence="14">
    <location>
        <begin position="98"/>
        <end position="118"/>
    </location>
</feature>
<reference evidence="17" key="1">
    <citation type="submission" date="2012-11" db="EMBL/GenBank/DDBJ databases">
        <title>The Vampirome: Transcriptome and Proteome Analysis of the Submandibular and Accessory Glands of the Vampire Bat and Vector of Human Rabies, Desmodus rotundus.</title>
        <authorList>
            <person name="Francischetti I.M.B."/>
            <person name="Assumpcao T.C.F."/>
            <person name="Ma D."/>
            <person name="Vicente E.C."/>
            <person name="Ribeiro J.M.C."/>
        </authorList>
    </citation>
    <scope>NUCLEOTIDE SEQUENCE</scope>
    <source>
        <tissue evidence="17">Salivary gland</tissue>
    </source>
</reference>
<dbReference type="SUPFAM" id="SSF68906">
    <property type="entry name" value="SAP domain"/>
    <property type="match status" value="1"/>
</dbReference>
<evidence type="ECO:0000256" key="8">
    <source>
        <dbReference type="ARBA" id="ARBA00022990"/>
    </source>
</evidence>
<feature type="compositionally biased region" description="Basic and acidic residues" evidence="14">
    <location>
        <begin position="224"/>
        <end position="233"/>
    </location>
</feature>
<feature type="compositionally biased region" description="Gly residues" evidence="14">
    <location>
        <begin position="878"/>
        <end position="887"/>
    </location>
</feature>
<feature type="compositionally biased region" description="Basic and acidic residues" evidence="14">
    <location>
        <begin position="590"/>
        <end position="651"/>
    </location>
</feature>
<dbReference type="SMART" id="SM00513">
    <property type="entry name" value="SAP"/>
    <property type="match status" value="1"/>
</dbReference>
<dbReference type="InterPro" id="IPR000504">
    <property type="entry name" value="RRM_dom"/>
</dbReference>
<evidence type="ECO:0000256" key="6">
    <source>
        <dbReference type="ARBA" id="ARBA00022843"/>
    </source>
</evidence>
<feature type="compositionally biased region" description="Polar residues" evidence="14">
    <location>
        <begin position="553"/>
        <end position="564"/>
    </location>
</feature>
<evidence type="ECO:0000256" key="7">
    <source>
        <dbReference type="ARBA" id="ARBA00022884"/>
    </source>
</evidence>
<evidence type="ECO:0000259" key="16">
    <source>
        <dbReference type="PROSITE" id="PS50800"/>
    </source>
</evidence>
<keyword evidence="8" id="KW-0007">Acetylation</keyword>
<keyword evidence="4" id="KW-1017">Isopeptide bond</keyword>
<dbReference type="InterPro" id="IPR003034">
    <property type="entry name" value="SAP_dom"/>
</dbReference>
<feature type="region of interest" description="Disordered" evidence="14">
    <location>
        <begin position="224"/>
        <end position="402"/>
    </location>
</feature>
<dbReference type="Pfam" id="PF02037">
    <property type="entry name" value="SAP"/>
    <property type="match status" value="1"/>
</dbReference>
<feature type="compositionally biased region" description="Acidic residues" evidence="14">
    <location>
        <begin position="67"/>
        <end position="77"/>
    </location>
</feature>
<keyword evidence="6" id="KW-0832">Ubl conjugation</keyword>
<dbReference type="GO" id="GO:0005634">
    <property type="term" value="C:nucleus"/>
    <property type="evidence" value="ECO:0007669"/>
    <property type="project" value="UniProtKB-SubCell"/>
</dbReference>
<feature type="compositionally biased region" description="Basic and acidic residues" evidence="14">
    <location>
        <begin position="773"/>
        <end position="817"/>
    </location>
</feature>
<feature type="compositionally biased region" description="Low complexity" evidence="14">
    <location>
        <begin position="1"/>
        <end position="24"/>
    </location>
</feature>
<dbReference type="GO" id="GO:0060765">
    <property type="term" value="P:regulation of androgen receptor signaling pathway"/>
    <property type="evidence" value="ECO:0007669"/>
    <property type="project" value="TreeGrafter"/>
</dbReference>
<dbReference type="InterPro" id="IPR012677">
    <property type="entry name" value="Nucleotide-bd_a/b_plait_sf"/>
</dbReference>
<dbReference type="PROSITE" id="PS50800">
    <property type="entry name" value="SAP"/>
    <property type="match status" value="1"/>
</dbReference>
<keyword evidence="7 13" id="KW-0694">RNA-binding</keyword>
<feature type="region of interest" description="Disordered" evidence="14">
    <location>
        <begin position="64"/>
        <end position="119"/>
    </location>
</feature>
<keyword evidence="2" id="KW-0488">Methylation</keyword>
<feature type="compositionally biased region" description="Basic and acidic residues" evidence="14">
    <location>
        <begin position="383"/>
        <end position="400"/>
    </location>
</feature>
<feature type="domain" description="RRM" evidence="15">
    <location>
        <begin position="407"/>
        <end position="485"/>
    </location>
</feature>
<dbReference type="CDD" id="cd12679">
    <property type="entry name" value="RRM_SAFB1_SAFB2"/>
    <property type="match status" value="1"/>
</dbReference>
<dbReference type="PANTHER" id="PTHR15683:SF4">
    <property type="entry name" value="SCAFFOLD ATTACHMENT FACTOR B2"/>
    <property type="match status" value="1"/>
</dbReference>
<dbReference type="FunFam" id="3.30.70.330:FF:000197">
    <property type="entry name" value="Scaffold attachment factor B2"/>
    <property type="match status" value="1"/>
</dbReference>
<dbReference type="SUPFAM" id="SSF54928">
    <property type="entry name" value="RNA-binding domain, RBD"/>
    <property type="match status" value="1"/>
</dbReference>
<keyword evidence="5" id="KW-0597">Phosphoprotein</keyword>
<feature type="region of interest" description="Disordered" evidence="14">
    <location>
        <begin position="525"/>
        <end position="651"/>
    </location>
</feature>